<dbReference type="EMBL" id="JASUXU010000015">
    <property type="protein sequence ID" value="KAK0322794.1"/>
    <property type="molecule type" value="Genomic_DNA"/>
</dbReference>
<proteinExistence type="predicted"/>
<dbReference type="AlphaFoldDB" id="A0A4U0UQP1"/>
<sequence length="115" mass="12629">MPKVSPDLSHLDAHLSLEHDHARENRRSRETVPDRQGSNGPSARTPTERGYEGSMTGSSLKSTSGYSSVTTSPSYEETRSFREGGERRQSPLGQLLDKAKTKLSRRPSGTETVAK</sequence>
<dbReference type="Proteomes" id="UP001168146">
    <property type="component" value="Unassembled WGS sequence"/>
</dbReference>
<dbReference type="Proteomes" id="UP001175353">
    <property type="component" value="Unassembled WGS sequence"/>
</dbReference>
<comment type="caution">
    <text evidence="4">The sequence shown here is derived from an EMBL/GenBank/DDBJ whole genome shotgun (WGS) entry which is preliminary data.</text>
</comment>
<evidence type="ECO:0000313" key="3">
    <source>
        <dbReference type="EMBL" id="KAK1010173.1"/>
    </source>
</evidence>
<organism evidence="4 5">
    <name type="scientific">Friedmanniomyces endolithicus</name>
    <dbReference type="NCBI Taxonomy" id="329885"/>
    <lineage>
        <taxon>Eukaryota</taxon>
        <taxon>Fungi</taxon>
        <taxon>Dikarya</taxon>
        <taxon>Ascomycota</taxon>
        <taxon>Pezizomycotina</taxon>
        <taxon>Dothideomycetes</taxon>
        <taxon>Dothideomycetidae</taxon>
        <taxon>Mycosphaerellales</taxon>
        <taxon>Teratosphaeriaceae</taxon>
        <taxon>Friedmanniomyces</taxon>
    </lineage>
</organism>
<evidence type="ECO:0000313" key="2">
    <source>
        <dbReference type="EMBL" id="KAK0322794.1"/>
    </source>
</evidence>
<name>A0A4U0UQP1_9PEZI</name>
<reference evidence="3" key="3">
    <citation type="submission" date="2023-06" db="EMBL/GenBank/DDBJ databases">
        <title>Black Yeasts Isolated from many extreme environments.</title>
        <authorList>
            <person name="Coleine C."/>
            <person name="Stajich J.E."/>
            <person name="Selbmann L."/>
        </authorList>
    </citation>
    <scope>NUCLEOTIDE SEQUENCE</scope>
    <source>
        <strain evidence="3">CCFEE 5200</strain>
    </source>
</reference>
<feature type="compositionally biased region" description="Basic and acidic residues" evidence="1">
    <location>
        <begin position="76"/>
        <end position="89"/>
    </location>
</feature>
<reference evidence="2" key="2">
    <citation type="submission" date="2021-12" db="EMBL/GenBank/DDBJ databases">
        <title>Black yeast isolated from Biological Soil Crust.</title>
        <authorList>
            <person name="Kurbessoian T."/>
        </authorList>
    </citation>
    <scope>NUCLEOTIDE SEQUENCE</scope>
    <source>
        <strain evidence="2">CCFEE 5208</strain>
    </source>
</reference>
<protein>
    <submittedName>
        <fullName evidence="4">Uncharacterized protein</fullName>
    </submittedName>
</protein>
<accession>A0A4U0UQP1</accession>
<feature type="compositionally biased region" description="Polar residues" evidence="1">
    <location>
        <begin position="36"/>
        <end position="45"/>
    </location>
</feature>
<feature type="compositionally biased region" description="Low complexity" evidence="1">
    <location>
        <begin position="56"/>
        <end position="68"/>
    </location>
</feature>
<evidence type="ECO:0000256" key="1">
    <source>
        <dbReference type="SAM" id="MobiDB-lite"/>
    </source>
</evidence>
<feature type="compositionally biased region" description="Basic and acidic residues" evidence="1">
    <location>
        <begin position="9"/>
        <end position="33"/>
    </location>
</feature>
<reference evidence="4 5" key="1">
    <citation type="submission" date="2017-03" db="EMBL/GenBank/DDBJ databases">
        <title>Genomes of endolithic fungi from Antarctica.</title>
        <authorList>
            <person name="Coleine C."/>
            <person name="Masonjones S."/>
            <person name="Stajich J.E."/>
        </authorList>
    </citation>
    <scope>NUCLEOTIDE SEQUENCE [LARGE SCALE GENOMIC DNA]</scope>
    <source>
        <strain evidence="4 5">CCFEE 5311</strain>
    </source>
</reference>
<evidence type="ECO:0000313" key="6">
    <source>
        <dbReference type="Proteomes" id="UP001175353"/>
    </source>
</evidence>
<keyword evidence="6" id="KW-1185">Reference proteome</keyword>
<gene>
    <name evidence="4" type="ORF">B0A54_10941</name>
    <name evidence="2" type="ORF">LTR82_006251</name>
    <name evidence="3" type="ORF">LTR91_002569</name>
</gene>
<dbReference type="OrthoDB" id="3904742at2759"/>
<dbReference type="Proteomes" id="UP000310066">
    <property type="component" value="Unassembled WGS sequence"/>
</dbReference>
<evidence type="ECO:0000313" key="5">
    <source>
        <dbReference type="Proteomes" id="UP000310066"/>
    </source>
</evidence>
<evidence type="ECO:0000313" key="4">
    <source>
        <dbReference type="EMBL" id="TKA37356.1"/>
    </source>
</evidence>
<feature type="region of interest" description="Disordered" evidence="1">
    <location>
        <begin position="1"/>
        <end position="115"/>
    </location>
</feature>
<dbReference type="EMBL" id="NAJP01000052">
    <property type="protein sequence ID" value="TKA37356.1"/>
    <property type="molecule type" value="Genomic_DNA"/>
</dbReference>
<dbReference type="EMBL" id="JAUJLE010000012">
    <property type="protein sequence ID" value="KAK1010173.1"/>
    <property type="molecule type" value="Genomic_DNA"/>
</dbReference>